<proteinExistence type="predicted"/>
<dbReference type="InterPro" id="IPR013381">
    <property type="entry name" value="CRISPR-assoc_prot_Cse1"/>
</dbReference>
<dbReference type="Pfam" id="PF09481">
    <property type="entry name" value="CRISPR_Cse1"/>
    <property type="match status" value="1"/>
</dbReference>
<sequence>MPSPPTPRSVPPPPVADTSAYDLLERGWVPVREGEARRKVGLRELFEQAHVLTDIETSPPPGASALWRVLTVIAARITDLDDMTCGSDAWNDRQADVLAKGCFDQDAIEKYFGRHPGRFRLFDPSRPWLQDPRLREQCKTSSGVNKLVMFRPAGNNQVWFNHATALTPPPLRADEAVFHLLTQLYYGPSGQCTPRTAGTVSGGNSKAGPLRRTISFHPVGRTVFESLVAGIPPVHHYDTGGLDQAPWETDDLPDPTRRLAPRPSGIGGVLTGRFQHAVLLQPSADGEYATDTWITWAWRDQEFPAEDPYLIYQQNKEGTYYARQADASRALWRDFDALLMEDTGDNHARRPTVLAAVEDLRGSLLPELRARAYGFDQDGQTRDKEWMAGITPAMLALANEDGVPHAISTMRQTAELLEGQLRHALREAWIAINDPSNGEGKAQRTGIAHGPWQADGSFRYWPRAERLFWERVRARRFNQVTEEFKQLALDVYDEVTDRNTVVLQPRIKRAIEMKRELINGRKRQRGGNGQGGDVM</sequence>
<evidence type="ECO:0008006" key="3">
    <source>
        <dbReference type="Google" id="ProtNLM"/>
    </source>
</evidence>
<dbReference type="NCBIfam" id="TIGR02547">
    <property type="entry name" value="casA_cse1"/>
    <property type="match status" value="1"/>
</dbReference>
<dbReference type="AlphaFoldDB" id="A0A5M3WHL5"/>
<dbReference type="Proteomes" id="UP000331127">
    <property type="component" value="Unassembled WGS sequence"/>
</dbReference>
<dbReference type="RefSeq" id="WP_155353459.1">
    <property type="nucleotide sequence ID" value="NZ_BAAAHL010000041.1"/>
</dbReference>
<keyword evidence="2" id="KW-1185">Reference proteome</keyword>
<evidence type="ECO:0000313" key="2">
    <source>
        <dbReference type="Proteomes" id="UP000331127"/>
    </source>
</evidence>
<dbReference type="OrthoDB" id="3187690at2"/>
<reference evidence="1 2" key="1">
    <citation type="submission" date="2019-10" db="EMBL/GenBank/DDBJ databases">
        <title>Whole genome shotgun sequence of Acrocarpospora macrocephala NBRC 16266.</title>
        <authorList>
            <person name="Ichikawa N."/>
            <person name="Kimura A."/>
            <person name="Kitahashi Y."/>
            <person name="Komaki H."/>
            <person name="Oguchi A."/>
        </authorList>
    </citation>
    <scope>NUCLEOTIDE SEQUENCE [LARGE SCALE GENOMIC DNA]</scope>
    <source>
        <strain evidence="1 2">NBRC 16266</strain>
    </source>
</reference>
<organism evidence="1 2">
    <name type="scientific">Acrocarpospora macrocephala</name>
    <dbReference type="NCBI Taxonomy" id="150177"/>
    <lineage>
        <taxon>Bacteria</taxon>
        <taxon>Bacillati</taxon>
        <taxon>Actinomycetota</taxon>
        <taxon>Actinomycetes</taxon>
        <taxon>Streptosporangiales</taxon>
        <taxon>Streptosporangiaceae</taxon>
        <taxon>Acrocarpospora</taxon>
    </lineage>
</organism>
<name>A0A5M3WHL5_9ACTN</name>
<dbReference type="EMBL" id="BLAE01000007">
    <property type="protein sequence ID" value="GES07790.1"/>
    <property type="molecule type" value="Genomic_DNA"/>
</dbReference>
<gene>
    <name evidence="1" type="ORF">Amac_013850</name>
</gene>
<accession>A0A5M3WHL5</accession>
<evidence type="ECO:0000313" key="1">
    <source>
        <dbReference type="EMBL" id="GES07790.1"/>
    </source>
</evidence>
<protein>
    <recommendedName>
        <fullName evidence="3">Type I-E CRISPR-associated protein Cse1/CasA</fullName>
    </recommendedName>
</protein>
<comment type="caution">
    <text evidence="1">The sequence shown here is derived from an EMBL/GenBank/DDBJ whole genome shotgun (WGS) entry which is preliminary data.</text>
</comment>